<keyword evidence="1" id="KW-0732">Signal</keyword>
<dbReference type="HOGENOM" id="CLU_025928_1_0_10"/>
<dbReference type="InterPro" id="IPR041662">
    <property type="entry name" value="SusD-like_2"/>
</dbReference>
<accession>H8KPW6</accession>
<dbReference type="SUPFAM" id="SSF48452">
    <property type="entry name" value="TPR-like"/>
    <property type="match status" value="1"/>
</dbReference>
<keyword evidence="3" id="KW-1185">Reference proteome</keyword>
<dbReference type="STRING" id="929556.Solca_0963"/>
<dbReference type="Gene3D" id="1.25.40.390">
    <property type="match status" value="1"/>
</dbReference>
<dbReference type="EMBL" id="CP003349">
    <property type="protein sequence ID" value="AFD06075.1"/>
    <property type="molecule type" value="Genomic_DNA"/>
</dbReference>
<dbReference type="KEGG" id="scn:Solca_0963"/>
<evidence type="ECO:0008006" key="4">
    <source>
        <dbReference type="Google" id="ProtNLM"/>
    </source>
</evidence>
<name>H8KPW6_SOLCM</name>
<dbReference type="PROSITE" id="PS51257">
    <property type="entry name" value="PROKAR_LIPOPROTEIN"/>
    <property type="match status" value="1"/>
</dbReference>
<evidence type="ECO:0000313" key="3">
    <source>
        <dbReference type="Proteomes" id="UP000007590"/>
    </source>
</evidence>
<protein>
    <recommendedName>
        <fullName evidence="4">Starch-binding associating with outer membrane</fullName>
    </recommendedName>
</protein>
<evidence type="ECO:0000256" key="1">
    <source>
        <dbReference type="SAM" id="SignalP"/>
    </source>
</evidence>
<dbReference type="AlphaFoldDB" id="H8KPW6"/>
<dbReference type="eggNOG" id="COG0521">
    <property type="taxonomic scope" value="Bacteria"/>
</dbReference>
<organism evidence="2 3">
    <name type="scientific">Solitalea canadensis (strain ATCC 29591 / DSM 3403 / JCM 21819 / LMG 8368 / NBRC 15130 / NCIMB 12057 / USAM 9D)</name>
    <name type="common">Flexibacter canadensis</name>
    <dbReference type="NCBI Taxonomy" id="929556"/>
    <lineage>
        <taxon>Bacteria</taxon>
        <taxon>Pseudomonadati</taxon>
        <taxon>Bacteroidota</taxon>
        <taxon>Sphingobacteriia</taxon>
        <taxon>Sphingobacteriales</taxon>
        <taxon>Sphingobacteriaceae</taxon>
        <taxon>Solitalea</taxon>
    </lineage>
</organism>
<feature type="chain" id="PRO_5003613014" description="Starch-binding associating with outer membrane" evidence="1">
    <location>
        <begin position="23"/>
        <end position="496"/>
    </location>
</feature>
<dbReference type="RefSeq" id="WP_014679303.1">
    <property type="nucleotide sequence ID" value="NC_017770.1"/>
</dbReference>
<proteinExistence type="predicted"/>
<sequence length="496" mass="55570">MKLNKKLILLLATAGIGLTACQNFEELEQNPNKPSKASPSLLLTSIENDFYEAPWNDVQRWNQYWCSNYNYYATQEYSWTGGGMNYLTLNNIKQMEHEAQKTGLPAKNVYASLAKFFKAFFYVDMTMRMGDIPMSEALQTGNGIFKPKYNTQKEVFLQAFTWLDEANTELTALIAANDNNLSGDFLLNGKLIGWQKAVNAYKLRLLIHLSKKESDAELKIKQRFAETLANPAKYPLPGSNSDNLQYVYNSSTNKYPLNPDNYGNTATRNNMSATYLNTLVNLKDPRTFIVADPAPAKIAAGLTPADFEAYVGASSGESLDDMSSKVNKGEYSFIRKDRYYQYLGEPCVQIGYVELCFNIAEAISRGWVAGNAAEYYNKGISGSMQSYAISTDAINAYLAQPAITLAGNADEALKQILLQKYLGFFQNSGWEAYYNQRRTGVPAFLVGPGTANSQRIPKRFQYPSSEHTNNKENLEKALDAQFAGKDDINDAMWILK</sequence>
<dbReference type="InterPro" id="IPR011990">
    <property type="entry name" value="TPR-like_helical_dom_sf"/>
</dbReference>
<feature type="signal peptide" evidence="1">
    <location>
        <begin position="1"/>
        <end position="22"/>
    </location>
</feature>
<evidence type="ECO:0000313" key="2">
    <source>
        <dbReference type="EMBL" id="AFD06075.1"/>
    </source>
</evidence>
<dbReference type="OrthoDB" id="9766256at2"/>
<gene>
    <name evidence="2" type="ordered locus">Solca_0963</name>
</gene>
<reference evidence="2" key="1">
    <citation type="submission" date="2012-02" db="EMBL/GenBank/DDBJ databases">
        <title>The complete genome of Solitalea canadensis DSM 3403.</title>
        <authorList>
            <consortium name="US DOE Joint Genome Institute (JGI-PGF)"/>
            <person name="Lucas S."/>
            <person name="Copeland A."/>
            <person name="Lapidus A."/>
            <person name="Glavina del Rio T."/>
            <person name="Dalin E."/>
            <person name="Tice H."/>
            <person name="Bruce D."/>
            <person name="Goodwin L."/>
            <person name="Pitluck S."/>
            <person name="Peters L."/>
            <person name="Ovchinnikova G."/>
            <person name="Lu M."/>
            <person name="Kyrpides N."/>
            <person name="Mavromatis K."/>
            <person name="Ivanova N."/>
            <person name="Brettin T."/>
            <person name="Detter J.C."/>
            <person name="Han C."/>
            <person name="Larimer F."/>
            <person name="Land M."/>
            <person name="Hauser L."/>
            <person name="Markowitz V."/>
            <person name="Cheng J.-F."/>
            <person name="Hugenholtz P."/>
            <person name="Woyke T."/>
            <person name="Wu D."/>
            <person name="Spring S."/>
            <person name="Schroeder M."/>
            <person name="Kopitz M."/>
            <person name="Brambilla E."/>
            <person name="Klenk H.-P."/>
            <person name="Eisen J.A."/>
        </authorList>
    </citation>
    <scope>NUCLEOTIDE SEQUENCE</scope>
    <source>
        <strain evidence="2">DSM 3403</strain>
    </source>
</reference>
<dbReference type="Pfam" id="PF12771">
    <property type="entry name" value="SusD-like_2"/>
    <property type="match status" value="1"/>
</dbReference>
<dbReference type="Proteomes" id="UP000007590">
    <property type="component" value="Chromosome"/>
</dbReference>